<evidence type="ECO:0000313" key="3">
    <source>
        <dbReference type="Ensembl" id="ENSBMSP00010007737.1"/>
    </source>
</evidence>
<dbReference type="Pfam" id="PF01585">
    <property type="entry name" value="G-patch"/>
    <property type="match status" value="1"/>
</dbReference>
<accession>A0A8C0CKZ1</accession>
<feature type="region of interest" description="Disordered" evidence="1">
    <location>
        <begin position="656"/>
        <end position="680"/>
    </location>
</feature>
<feature type="region of interest" description="Disordered" evidence="1">
    <location>
        <begin position="554"/>
        <end position="583"/>
    </location>
</feature>
<dbReference type="GO" id="GO:0045766">
    <property type="term" value="P:positive regulation of angiogenesis"/>
    <property type="evidence" value="ECO:0007669"/>
    <property type="project" value="TreeGrafter"/>
</dbReference>
<dbReference type="InterPro" id="IPR035624">
    <property type="entry name" value="AGGF1_OCRE"/>
</dbReference>
<dbReference type="PROSITE" id="PS50174">
    <property type="entry name" value="G_PATCH"/>
    <property type="match status" value="1"/>
</dbReference>
<dbReference type="PANTHER" id="PTHR23106">
    <property type="entry name" value="ANGIOGENIC FACTOR WITH G PATCH AND FHA DOMAINS 1"/>
    <property type="match status" value="1"/>
</dbReference>
<protein>
    <submittedName>
        <fullName evidence="3">Angiogenic factor with G-patch and FHA domains 1</fullName>
    </submittedName>
</protein>
<feature type="region of interest" description="Disordered" evidence="1">
    <location>
        <begin position="364"/>
        <end position="403"/>
    </location>
</feature>
<dbReference type="PANTHER" id="PTHR23106:SF24">
    <property type="entry name" value="ANGIOGENIC FACTOR WITH G PATCH AND FHA DOMAINS 1"/>
    <property type="match status" value="1"/>
</dbReference>
<dbReference type="AlphaFoldDB" id="A0A8C0CKZ1"/>
<dbReference type="CDD" id="cd16164">
    <property type="entry name" value="OCRE_VG5Q"/>
    <property type="match status" value="1"/>
</dbReference>
<feature type="compositionally biased region" description="Basic and acidic residues" evidence="1">
    <location>
        <begin position="279"/>
        <end position="298"/>
    </location>
</feature>
<dbReference type="InterPro" id="IPR053027">
    <property type="entry name" value="AGGF1"/>
</dbReference>
<feature type="region of interest" description="Disordered" evidence="1">
    <location>
        <begin position="261"/>
        <end position="302"/>
    </location>
</feature>
<dbReference type="Pfam" id="PF17780">
    <property type="entry name" value="OCRE"/>
    <property type="match status" value="1"/>
</dbReference>
<gene>
    <name evidence="3" type="primary">AGGF1</name>
</gene>
<evidence type="ECO:0000259" key="2">
    <source>
        <dbReference type="PROSITE" id="PS50174"/>
    </source>
</evidence>
<proteinExistence type="predicted"/>
<dbReference type="SMART" id="SM00443">
    <property type="entry name" value="G_patch"/>
    <property type="match status" value="1"/>
</dbReference>
<feature type="compositionally biased region" description="Pro residues" evidence="1">
    <location>
        <begin position="1"/>
        <end position="19"/>
    </location>
</feature>
<name>A0A8C0CKZ1_BALMU</name>
<dbReference type="GeneTree" id="ENSGT00730000111121"/>
<dbReference type="GO" id="GO:0003676">
    <property type="term" value="F:nucleic acid binding"/>
    <property type="evidence" value="ECO:0007669"/>
    <property type="project" value="InterPro"/>
</dbReference>
<sequence length="680" mass="76888">MASEEPPPSLSPSPPPSPEPELAQLRRKVEKLERELRSCKRQVREIEKLLHHTERLYQSAESNNQELRTQVEELSKILHCGRNEDNKKSDVEVQTENHPPWSISDYYYQTYYNDVNLPNKASELPVQEDQDIKASTFNSKDQSHIENDAYAGTDTTENVNCGQEDHLASNSQEPASVLATEDTSLEGSSLAESLRAAAEAAVSQTGFSYDENTGLYFDHSTGFYYDSENQLYYDPSTGIYYYCDVESGRYQFHSRVDLQPYQTSGTKQSKDKKLKKKRKDLDSSTTNEEKNLNSEDQKTSSIEHISCSEGEDFANVKKKAKIDIHYKKSPPKYTVPVSAKTVESPLNENIYNSASFKDEKIIETDSEPEEGEITDSQTEDSYDEDITSEDNVTAEDTEDEDEEKIWPPCIRVIVIRSPVLQTGSLFIITAVNPATIGREKDMEHTLRIPEVGVSKPKTKCDPYVLEHGDEVKIGETVLSFHIHPGSDTCDGCEPGQVRAHLRLDKKDEPFVGPTLSKEEKELERRKELKKIRVKYGLQNTDYEDEKALKNPKYKDRAGKRREQIGSEGTFQRDDAPASVHSEITDSNKGRKMLEKMGWKKGEGLGKDGGGMKTPIQLQLRRTHAGLGTGKPSSIEDLHLLQNKSKKNWEKARERFAENFPETKSQKDAPGTVPWVKGTVE</sequence>
<feature type="compositionally biased region" description="Basic and acidic residues" evidence="1">
    <location>
        <begin position="554"/>
        <end position="575"/>
    </location>
</feature>
<organism evidence="3">
    <name type="scientific">Balaenoptera musculus</name>
    <name type="common">Blue whale</name>
    <dbReference type="NCBI Taxonomy" id="9771"/>
    <lineage>
        <taxon>Eukaryota</taxon>
        <taxon>Metazoa</taxon>
        <taxon>Chordata</taxon>
        <taxon>Craniata</taxon>
        <taxon>Vertebrata</taxon>
        <taxon>Euteleostomi</taxon>
        <taxon>Mammalia</taxon>
        <taxon>Eutheria</taxon>
        <taxon>Laurasiatheria</taxon>
        <taxon>Artiodactyla</taxon>
        <taxon>Whippomorpha</taxon>
        <taxon>Cetacea</taxon>
        <taxon>Mysticeti</taxon>
        <taxon>Balaenopteridae</taxon>
        <taxon>Balaenoptera</taxon>
    </lineage>
</organism>
<dbReference type="Ensembl" id="ENSBMST00010008635.1">
    <property type="protein sequence ID" value="ENSBMSP00010007737.1"/>
    <property type="gene ID" value="ENSBMSG00010005734.1"/>
</dbReference>
<dbReference type="InterPro" id="IPR000467">
    <property type="entry name" value="G_patch_dom"/>
</dbReference>
<dbReference type="InterPro" id="IPR041591">
    <property type="entry name" value="OCRE"/>
</dbReference>
<evidence type="ECO:0000256" key="1">
    <source>
        <dbReference type="SAM" id="MobiDB-lite"/>
    </source>
</evidence>
<feature type="region of interest" description="Disordered" evidence="1">
    <location>
        <begin position="139"/>
        <end position="160"/>
    </location>
</feature>
<feature type="region of interest" description="Disordered" evidence="1">
    <location>
        <begin position="1"/>
        <end position="23"/>
    </location>
</feature>
<feature type="domain" description="G-patch" evidence="2">
    <location>
        <begin position="585"/>
        <end position="631"/>
    </location>
</feature>
<reference evidence="3" key="1">
    <citation type="submission" date="2023-09" db="UniProtKB">
        <authorList>
            <consortium name="Ensembl"/>
        </authorList>
    </citation>
    <scope>IDENTIFICATION</scope>
</reference>